<keyword evidence="7 12" id="KW-1133">Transmembrane helix</keyword>
<evidence type="ECO:0000256" key="12">
    <source>
        <dbReference type="SAM" id="Phobius"/>
    </source>
</evidence>
<dbReference type="GO" id="GO:0015293">
    <property type="term" value="F:symporter activity"/>
    <property type="evidence" value="ECO:0007669"/>
    <property type="project" value="UniProtKB-KW"/>
</dbReference>
<comment type="subcellular location">
    <subcellularLocation>
        <location evidence="1">Cell membrane</location>
        <topology evidence="1">Multi-pass membrane protein</topology>
    </subcellularLocation>
</comment>
<feature type="region of interest" description="Disordered" evidence="11">
    <location>
        <begin position="1"/>
        <end position="42"/>
    </location>
</feature>
<evidence type="ECO:0000259" key="13">
    <source>
        <dbReference type="PROSITE" id="PS50850"/>
    </source>
</evidence>
<dbReference type="PANTHER" id="PTHR43528:SF1">
    <property type="entry name" value="ALPHA-KETOGLUTARATE PERMEASE"/>
    <property type="match status" value="1"/>
</dbReference>
<evidence type="ECO:0000256" key="11">
    <source>
        <dbReference type="SAM" id="MobiDB-lite"/>
    </source>
</evidence>
<dbReference type="Pfam" id="PF00083">
    <property type="entry name" value="Sugar_tr"/>
    <property type="match status" value="1"/>
</dbReference>
<dbReference type="InterPro" id="IPR020846">
    <property type="entry name" value="MFS_dom"/>
</dbReference>
<dbReference type="STRING" id="1079994.SAMN04488565_0204"/>
<dbReference type="OrthoDB" id="8953821at2"/>
<dbReference type="Gene3D" id="1.20.1250.20">
    <property type="entry name" value="MFS general substrate transporter like domains"/>
    <property type="match status" value="2"/>
</dbReference>
<evidence type="ECO:0000256" key="2">
    <source>
        <dbReference type="ARBA" id="ARBA00008240"/>
    </source>
</evidence>
<sequence>MTLNSDRAHPVAPERASSRAAEPTATAQPPTDPVNLPTGPLPVAERKRLDKKRLRVLLAGSVGQFIEFYDFSLYGLSALTLATLFFPSDNPAVGLLSTFAAFGVAFFIRPLGGLFFGAIGDRYGRRPVLYITLLTIGIATAGIGLLPTYAQIGIAAPILLVLCRLLQGFSAGGESVGAPAFVFEHAPKHRRGLWLNITLAATALPSVIGGALILALSQSLPADAFEGWGWRVPFLLALPLAAFGLWIRSRTDESEAFKEVQAEQQQTERQTPIRDAFRENWLKMLQVIMVMGLTAMGFYFLSGYFVSYVQTAGDLSRESSLLANAAAMLLYALLLPVGGMIGDRVGRKPMLIAGAAVIALLAVPAFMLVTSGSLPLAILGQFLFVGAVCVYGGGCYTFFVEIFTTRTRFTSAAVSYNVGYAIFGGTAPFIGTWLVETTGFGASPGVYMAAAAAIVFLVLVLTRIPETHPLKRKPLTGVVR</sequence>
<keyword evidence="6" id="KW-0769">Symport</keyword>
<organism evidence="14 15">
    <name type="scientific">Leucobacter chromiiresistens</name>
    <dbReference type="NCBI Taxonomy" id="1079994"/>
    <lineage>
        <taxon>Bacteria</taxon>
        <taxon>Bacillati</taxon>
        <taxon>Actinomycetota</taxon>
        <taxon>Actinomycetes</taxon>
        <taxon>Micrococcales</taxon>
        <taxon>Microbacteriaceae</taxon>
        <taxon>Leucobacter</taxon>
    </lineage>
</organism>
<feature type="transmembrane region" description="Helical" evidence="12">
    <location>
        <begin position="376"/>
        <end position="400"/>
    </location>
</feature>
<evidence type="ECO:0000313" key="15">
    <source>
        <dbReference type="Proteomes" id="UP000182690"/>
    </source>
</evidence>
<dbReference type="RefSeq" id="WP_010156045.1">
    <property type="nucleotide sequence ID" value="NZ_FNKB01000001.1"/>
</dbReference>
<dbReference type="InterPro" id="IPR005828">
    <property type="entry name" value="MFS_sugar_transport-like"/>
</dbReference>
<evidence type="ECO:0000256" key="10">
    <source>
        <dbReference type="ARBA" id="ARBA00039918"/>
    </source>
</evidence>
<dbReference type="GO" id="GO:0005886">
    <property type="term" value="C:plasma membrane"/>
    <property type="evidence" value="ECO:0007669"/>
    <property type="project" value="UniProtKB-SubCell"/>
</dbReference>
<keyword evidence="8 12" id="KW-0472">Membrane</keyword>
<dbReference type="SUPFAM" id="SSF103473">
    <property type="entry name" value="MFS general substrate transporter"/>
    <property type="match status" value="1"/>
</dbReference>
<keyword evidence="3" id="KW-0813">Transport</keyword>
<proteinExistence type="inferred from homology"/>
<evidence type="ECO:0000256" key="6">
    <source>
        <dbReference type="ARBA" id="ARBA00022847"/>
    </source>
</evidence>
<feature type="transmembrane region" description="Helical" evidence="12">
    <location>
        <begin position="350"/>
        <end position="370"/>
    </location>
</feature>
<dbReference type="PROSITE" id="PS00217">
    <property type="entry name" value="SUGAR_TRANSPORT_2"/>
    <property type="match status" value="1"/>
</dbReference>
<evidence type="ECO:0000313" key="14">
    <source>
        <dbReference type="EMBL" id="SDQ06630.1"/>
    </source>
</evidence>
<dbReference type="InterPro" id="IPR036259">
    <property type="entry name" value="MFS_trans_sf"/>
</dbReference>
<comment type="similarity">
    <text evidence="2">Belongs to the major facilitator superfamily. Metabolite:H+ Symporter (MHS) family (TC 2.A.1.6) family.</text>
</comment>
<comment type="function">
    <text evidence="9">May be a proton symporter involved in the uptake of osmolytes such as proline and glycine betaine.</text>
</comment>
<reference evidence="14 15" key="1">
    <citation type="submission" date="2016-10" db="EMBL/GenBank/DDBJ databases">
        <authorList>
            <person name="de Groot N.N."/>
        </authorList>
    </citation>
    <scope>NUCLEOTIDE SEQUENCE [LARGE SCALE GENOMIC DNA]</scope>
    <source>
        <strain evidence="14 15">DSM 22788</strain>
    </source>
</reference>
<feature type="transmembrane region" description="Helical" evidence="12">
    <location>
        <begin position="152"/>
        <end position="172"/>
    </location>
</feature>
<feature type="compositionally biased region" description="Low complexity" evidence="11">
    <location>
        <begin position="20"/>
        <end position="29"/>
    </location>
</feature>
<feature type="transmembrane region" description="Helical" evidence="12">
    <location>
        <begin position="287"/>
        <end position="309"/>
    </location>
</feature>
<feature type="transmembrane region" description="Helical" evidence="12">
    <location>
        <begin position="446"/>
        <end position="464"/>
    </location>
</feature>
<feature type="transmembrane region" description="Helical" evidence="12">
    <location>
        <begin position="412"/>
        <end position="434"/>
    </location>
</feature>
<dbReference type="InterPro" id="IPR005829">
    <property type="entry name" value="Sugar_transporter_CS"/>
</dbReference>
<keyword evidence="5 12" id="KW-0812">Transmembrane</keyword>
<evidence type="ECO:0000256" key="9">
    <source>
        <dbReference type="ARBA" id="ARBA00037295"/>
    </source>
</evidence>
<evidence type="ECO:0000256" key="1">
    <source>
        <dbReference type="ARBA" id="ARBA00004651"/>
    </source>
</evidence>
<evidence type="ECO:0000256" key="8">
    <source>
        <dbReference type="ARBA" id="ARBA00023136"/>
    </source>
</evidence>
<feature type="transmembrane region" description="Helical" evidence="12">
    <location>
        <begin position="56"/>
        <end position="86"/>
    </location>
</feature>
<dbReference type="InterPro" id="IPR051084">
    <property type="entry name" value="H+-coupled_symporters"/>
</dbReference>
<accession>A0A1H0XUS6</accession>
<feature type="domain" description="Major facilitator superfamily (MFS) profile" evidence="13">
    <location>
        <begin position="56"/>
        <end position="468"/>
    </location>
</feature>
<feature type="transmembrane region" description="Helical" evidence="12">
    <location>
        <begin position="193"/>
        <end position="216"/>
    </location>
</feature>
<feature type="transmembrane region" description="Helical" evidence="12">
    <location>
        <begin position="128"/>
        <end position="146"/>
    </location>
</feature>
<name>A0A1H0XUS6_9MICO</name>
<evidence type="ECO:0000256" key="3">
    <source>
        <dbReference type="ARBA" id="ARBA00022448"/>
    </source>
</evidence>
<gene>
    <name evidence="14" type="ORF">SAMN04488565_0204</name>
</gene>
<feature type="transmembrane region" description="Helical" evidence="12">
    <location>
        <begin position="228"/>
        <end position="247"/>
    </location>
</feature>
<dbReference type="AlphaFoldDB" id="A0A1H0XUS6"/>
<evidence type="ECO:0000256" key="4">
    <source>
        <dbReference type="ARBA" id="ARBA00022475"/>
    </source>
</evidence>
<protein>
    <recommendedName>
        <fullName evidence="10">Putative proline/betaine transporter</fullName>
    </recommendedName>
</protein>
<dbReference type="Proteomes" id="UP000182690">
    <property type="component" value="Unassembled WGS sequence"/>
</dbReference>
<keyword evidence="4" id="KW-1003">Cell membrane</keyword>
<dbReference type="eggNOG" id="COG0477">
    <property type="taxonomic scope" value="Bacteria"/>
</dbReference>
<feature type="transmembrane region" description="Helical" evidence="12">
    <location>
        <begin position="92"/>
        <end position="116"/>
    </location>
</feature>
<dbReference type="FunFam" id="1.20.1250.20:FF:000001">
    <property type="entry name" value="Dicarboxylate MFS transporter"/>
    <property type="match status" value="1"/>
</dbReference>
<feature type="transmembrane region" description="Helical" evidence="12">
    <location>
        <begin position="321"/>
        <end position="338"/>
    </location>
</feature>
<evidence type="ECO:0000256" key="7">
    <source>
        <dbReference type="ARBA" id="ARBA00022989"/>
    </source>
</evidence>
<dbReference type="EMBL" id="FNKB01000001">
    <property type="protein sequence ID" value="SDQ06630.1"/>
    <property type="molecule type" value="Genomic_DNA"/>
</dbReference>
<evidence type="ECO:0000256" key="5">
    <source>
        <dbReference type="ARBA" id="ARBA00022692"/>
    </source>
</evidence>
<dbReference type="PANTHER" id="PTHR43528">
    <property type="entry name" value="ALPHA-KETOGLUTARATE PERMEASE"/>
    <property type="match status" value="1"/>
</dbReference>
<dbReference type="PROSITE" id="PS50850">
    <property type="entry name" value="MFS"/>
    <property type="match status" value="1"/>
</dbReference>